<evidence type="ECO:0000313" key="2">
    <source>
        <dbReference type="EMBL" id="GHF84428.1"/>
    </source>
</evidence>
<dbReference type="InterPro" id="IPR004045">
    <property type="entry name" value="Glutathione_S-Trfase_N"/>
</dbReference>
<dbReference type="Proteomes" id="UP000623842">
    <property type="component" value="Unassembled WGS sequence"/>
</dbReference>
<dbReference type="Gene3D" id="3.40.30.10">
    <property type="entry name" value="Glutaredoxin"/>
    <property type="match status" value="1"/>
</dbReference>
<dbReference type="GO" id="GO:0005737">
    <property type="term" value="C:cytoplasm"/>
    <property type="evidence" value="ECO:0007669"/>
    <property type="project" value="TreeGrafter"/>
</dbReference>
<dbReference type="PANTHER" id="PTHR12289:SF41">
    <property type="entry name" value="FAILED AXON CONNECTIONS-RELATED"/>
    <property type="match status" value="1"/>
</dbReference>
<dbReference type="PANTHER" id="PTHR12289">
    <property type="entry name" value="METAXIN RELATED"/>
    <property type="match status" value="1"/>
</dbReference>
<dbReference type="Gene3D" id="1.20.1050.10">
    <property type="match status" value="1"/>
</dbReference>
<dbReference type="SFLD" id="SFLDS00019">
    <property type="entry name" value="Glutathione_Transferase_(cytos"/>
    <property type="match status" value="1"/>
</dbReference>
<accession>A0A919BD56</accession>
<dbReference type="InterPro" id="IPR050931">
    <property type="entry name" value="Mito_Protein_Transport_Metaxin"/>
</dbReference>
<name>A0A919BD56_9GAMM</name>
<dbReference type="InterPro" id="IPR012336">
    <property type="entry name" value="Thioredoxin-like_fold"/>
</dbReference>
<dbReference type="Pfam" id="PF17171">
    <property type="entry name" value="GST_C_6"/>
    <property type="match status" value="1"/>
</dbReference>
<dbReference type="SUPFAM" id="SSF52833">
    <property type="entry name" value="Thioredoxin-like"/>
    <property type="match status" value="1"/>
</dbReference>
<sequence length="233" mass="26615">MITLYGFGPAFGVIDASPFVVKVDLFLKLAGLEYQTVNDVNNLKKSPKGKLPFITDGDKTIADSHFILEYLTEKYQVNIDDHLSEEQKAQALLYSKALDESLYWILVYSRWIKEDTWPIVRDTFFADLPAPLKLFVPGLVQRDVKKTLKGQGFGRHSESELLALAKNYFCALSTLLADKPYFFGDKISSFDVLAYSMLCEVISVDYFNNFNQLARSYDNLVAFCQRIEQTYYG</sequence>
<dbReference type="SFLD" id="SFLDG01200">
    <property type="entry name" value="SUF1.1"/>
    <property type="match status" value="1"/>
</dbReference>
<dbReference type="SUPFAM" id="SSF47616">
    <property type="entry name" value="GST C-terminal domain-like"/>
    <property type="match status" value="1"/>
</dbReference>
<feature type="domain" description="GST N-terminal" evidence="1">
    <location>
        <begin position="7"/>
        <end position="79"/>
    </location>
</feature>
<reference evidence="2" key="2">
    <citation type="submission" date="2020-09" db="EMBL/GenBank/DDBJ databases">
        <authorList>
            <person name="Sun Q."/>
            <person name="Kim S."/>
        </authorList>
    </citation>
    <scope>NUCLEOTIDE SEQUENCE</scope>
    <source>
        <strain evidence="2">KCTC 42731</strain>
    </source>
</reference>
<reference evidence="2" key="1">
    <citation type="journal article" date="2014" name="Int. J. Syst. Evol. Microbiol.">
        <title>Complete genome sequence of Corynebacterium casei LMG S-19264T (=DSM 44701T), isolated from a smear-ripened cheese.</title>
        <authorList>
            <consortium name="US DOE Joint Genome Institute (JGI-PGF)"/>
            <person name="Walter F."/>
            <person name="Albersmeier A."/>
            <person name="Kalinowski J."/>
            <person name="Ruckert C."/>
        </authorList>
    </citation>
    <scope>NUCLEOTIDE SEQUENCE</scope>
    <source>
        <strain evidence="2">KCTC 42731</strain>
    </source>
</reference>
<dbReference type="InterPro" id="IPR036249">
    <property type="entry name" value="Thioredoxin-like_sf"/>
</dbReference>
<dbReference type="SFLD" id="SFLDG01180">
    <property type="entry name" value="SUF1"/>
    <property type="match status" value="1"/>
</dbReference>
<gene>
    <name evidence="2" type="ORF">GCM10017161_09810</name>
</gene>
<proteinExistence type="predicted"/>
<dbReference type="PROSITE" id="PS50404">
    <property type="entry name" value="GST_NTER"/>
    <property type="match status" value="1"/>
</dbReference>
<dbReference type="EMBL" id="BNCK01000002">
    <property type="protein sequence ID" value="GHF84428.1"/>
    <property type="molecule type" value="Genomic_DNA"/>
</dbReference>
<dbReference type="InterPro" id="IPR033468">
    <property type="entry name" value="Metaxin_GST"/>
</dbReference>
<dbReference type="InterPro" id="IPR026928">
    <property type="entry name" value="FAX/IsoI-like"/>
</dbReference>
<organism evidence="2 3">
    <name type="scientific">Thalassotalea marina</name>
    <dbReference type="NCBI Taxonomy" id="1673741"/>
    <lineage>
        <taxon>Bacteria</taxon>
        <taxon>Pseudomonadati</taxon>
        <taxon>Pseudomonadota</taxon>
        <taxon>Gammaproteobacteria</taxon>
        <taxon>Alteromonadales</taxon>
        <taxon>Colwelliaceae</taxon>
        <taxon>Thalassotalea</taxon>
    </lineage>
</organism>
<dbReference type="CDD" id="cd03080">
    <property type="entry name" value="GST_N_Metaxin_like"/>
    <property type="match status" value="1"/>
</dbReference>
<protein>
    <recommendedName>
        <fullName evidence="1">GST N-terminal domain-containing protein</fullName>
    </recommendedName>
</protein>
<comment type="caution">
    <text evidence="2">The sequence shown here is derived from an EMBL/GenBank/DDBJ whole genome shotgun (WGS) entry which is preliminary data.</text>
</comment>
<dbReference type="RefSeq" id="WP_189767857.1">
    <property type="nucleotide sequence ID" value="NZ_BNCK01000002.1"/>
</dbReference>
<evidence type="ECO:0000259" key="1">
    <source>
        <dbReference type="PROSITE" id="PS50404"/>
    </source>
</evidence>
<keyword evidence="3" id="KW-1185">Reference proteome</keyword>
<dbReference type="Pfam" id="PF17172">
    <property type="entry name" value="GST_N_4"/>
    <property type="match status" value="1"/>
</dbReference>
<dbReference type="InterPro" id="IPR040079">
    <property type="entry name" value="Glutathione_S-Trfase"/>
</dbReference>
<dbReference type="AlphaFoldDB" id="A0A919BD56"/>
<dbReference type="InterPro" id="IPR036282">
    <property type="entry name" value="Glutathione-S-Trfase_C_sf"/>
</dbReference>
<evidence type="ECO:0000313" key="3">
    <source>
        <dbReference type="Proteomes" id="UP000623842"/>
    </source>
</evidence>